<keyword evidence="5" id="KW-0614">Plasmid</keyword>
<geneLocation type="plasmid" evidence="5 6">
    <name>pPT365</name>
</geneLocation>
<accession>A0ABN6JYD6</accession>
<dbReference type="EMBL" id="AP024959">
    <property type="protein sequence ID" value="BCZ85629.1"/>
    <property type="molecule type" value="Genomic_DNA"/>
</dbReference>
<evidence type="ECO:0000259" key="4">
    <source>
        <dbReference type="Pfam" id="PF13610"/>
    </source>
</evidence>
<evidence type="ECO:0000256" key="3">
    <source>
        <dbReference type="ARBA" id="ARBA00023172"/>
    </source>
</evidence>
<sequence>MLERGVVVTYETVRCWCDKFGAGFARCAKLVRRKSGSTWHLDEMFVTLRGEPYLLWRAVDEHGAELDVLVQKRRDKAAAKRFFRRVLRSNPVPRKIVTDQLRSYPAAKADIPELAQVKHVFVKAAARVNNRAENTHQPTRRREREMCSFRDARRTQAFLSCFGPIRQHFALPRHQMNAACHRAILKERLATCHEWIIATAVERVIL</sequence>
<reference evidence="5 6" key="1">
    <citation type="journal article" date="2022" name="Front. Microbiol.">
        <title>Identification and characterization of a novel class of self-sufficient cytochrome P450 hydroxylase involved in cyclohexanecarboxylate degradation in Paraburkholderia terrae strain KU-64.</title>
        <authorList>
            <person name="Yamamoto T."/>
            <person name="Hasegawa Y."/>
            <person name="Iwaki H."/>
        </authorList>
    </citation>
    <scope>NUCLEOTIDE SEQUENCE [LARGE SCALE GENOMIC DNA]</scope>
    <source>
        <strain evidence="5 6">KU-64</strain>
    </source>
</reference>
<proteinExistence type="predicted"/>
<keyword evidence="1" id="KW-0815">Transposition</keyword>
<keyword evidence="6" id="KW-1185">Reference proteome</keyword>
<keyword evidence="2" id="KW-0238">DNA-binding</keyword>
<evidence type="ECO:0000256" key="2">
    <source>
        <dbReference type="ARBA" id="ARBA00023125"/>
    </source>
</evidence>
<name>A0ABN6JYD6_9BURK</name>
<evidence type="ECO:0000256" key="1">
    <source>
        <dbReference type="ARBA" id="ARBA00022578"/>
    </source>
</evidence>
<keyword evidence="3" id="KW-0233">DNA recombination</keyword>
<dbReference type="Pfam" id="PF13610">
    <property type="entry name" value="DDE_Tnp_IS240"/>
    <property type="match status" value="1"/>
</dbReference>
<protein>
    <submittedName>
        <fullName evidence="5">IS6 family transposase</fullName>
    </submittedName>
</protein>
<dbReference type="NCBIfam" id="NF033587">
    <property type="entry name" value="transpos_IS6"/>
    <property type="match status" value="1"/>
</dbReference>
<evidence type="ECO:0000313" key="5">
    <source>
        <dbReference type="EMBL" id="BCZ85629.1"/>
    </source>
</evidence>
<dbReference type="InterPro" id="IPR047930">
    <property type="entry name" value="Transpos_IS6"/>
</dbReference>
<dbReference type="InterPro" id="IPR052183">
    <property type="entry name" value="IS_Transposase"/>
</dbReference>
<feature type="domain" description="DDE" evidence="4">
    <location>
        <begin position="37"/>
        <end position="168"/>
    </location>
</feature>
<dbReference type="PANTHER" id="PTHR35528">
    <property type="entry name" value="BLL1675 PROTEIN"/>
    <property type="match status" value="1"/>
</dbReference>
<gene>
    <name evidence="5" type="ORF">PTKU64_93040</name>
</gene>
<evidence type="ECO:0000313" key="6">
    <source>
        <dbReference type="Proteomes" id="UP001319874"/>
    </source>
</evidence>
<organism evidence="5 6">
    <name type="scientific">Paraburkholderia terrae</name>
    <dbReference type="NCBI Taxonomy" id="311230"/>
    <lineage>
        <taxon>Bacteria</taxon>
        <taxon>Pseudomonadati</taxon>
        <taxon>Pseudomonadota</taxon>
        <taxon>Betaproteobacteria</taxon>
        <taxon>Burkholderiales</taxon>
        <taxon>Burkholderiaceae</taxon>
        <taxon>Paraburkholderia</taxon>
    </lineage>
</organism>
<dbReference type="InterPro" id="IPR032874">
    <property type="entry name" value="DDE_dom"/>
</dbReference>
<dbReference type="PANTHER" id="PTHR35528:SF3">
    <property type="entry name" value="BLL1675 PROTEIN"/>
    <property type="match status" value="1"/>
</dbReference>
<dbReference type="Proteomes" id="UP001319874">
    <property type="component" value="Plasmid pPT365"/>
</dbReference>